<dbReference type="InterPro" id="IPR038610">
    <property type="entry name" value="FliK-like_C_sf"/>
</dbReference>
<gene>
    <name evidence="3" type="ORF">SAMN04488071_1767</name>
</gene>
<protein>
    <submittedName>
        <fullName evidence="3">Hook-length control protein FliK</fullName>
    </submittedName>
</protein>
<dbReference type="Pfam" id="PF02120">
    <property type="entry name" value="Flg_hook"/>
    <property type="match status" value="1"/>
</dbReference>
<keyword evidence="4" id="KW-1185">Reference proteome</keyword>
<proteinExistence type="predicted"/>
<dbReference type="EMBL" id="FNAK01000003">
    <property type="protein sequence ID" value="SDD94587.1"/>
    <property type="molecule type" value="Genomic_DNA"/>
</dbReference>
<dbReference type="Gene3D" id="3.30.750.140">
    <property type="match status" value="1"/>
</dbReference>
<dbReference type="AlphaFoldDB" id="A0A1G6YY75"/>
<evidence type="ECO:0000313" key="3">
    <source>
        <dbReference type="EMBL" id="SDD94587.1"/>
    </source>
</evidence>
<feature type="region of interest" description="Disordered" evidence="1">
    <location>
        <begin position="357"/>
        <end position="385"/>
    </location>
</feature>
<sequence>MQSFATSPSPAIAGLIGTGQSSGTAQGDSSVSAAQFAEALQAIEMGTMAPAQDLTADQAEMLASLQMTLAPNAMSAQMQTNQLMALTPAGSGGDAASNPNSALLAKNGVSGLAIQAALANSEGNPAIPVWSASGGQQAGQDIPMLPQAALEKLGLKLEQLPALPSSEELAAVAQAGTSSNSHILPADAAQGLFGAAVENAPVLAQTADGSAVQVTPDAVGPAVNGATGQAAVPTVEQALAAGSGQPSALIAGSPDTPVSAPAPIQPPTPQAVSDAPAQPNQAQPTPAAAGAQAQSNDAEGNGVMTQQAQQQVAAAAPKATVADRNLQTGHKAGNAGKEAFDLKLGAATSSATVKDAATAKPVEPVQSLPDTQAPLPARESHAPLTPERLSGFLDGTSANAVAAGLTGLKGETGFMASMSLLGGKPTPELAHQVSQQLNMHVTKAFKDGQQEFTMRLDPAELGRVRVKLSFLEGGRVHAQVMAERPETLELMQRDTRGLEKAIEAAGHKTDGSIQFSLDTNDQESAGRAFAEAVQQEKMRDELAARSGMGHQNASTAEDDLLEEEVPLETILANVSVETGLDIKV</sequence>
<feature type="compositionally biased region" description="Low complexity" evidence="1">
    <location>
        <begin position="306"/>
        <end position="316"/>
    </location>
</feature>
<dbReference type="InterPro" id="IPR021136">
    <property type="entry name" value="Flagellar_hook_control-like_C"/>
</dbReference>
<organism evidence="3 4">
    <name type="scientific">Kordiimonas lacus</name>
    <dbReference type="NCBI Taxonomy" id="637679"/>
    <lineage>
        <taxon>Bacteria</taxon>
        <taxon>Pseudomonadati</taxon>
        <taxon>Pseudomonadota</taxon>
        <taxon>Alphaproteobacteria</taxon>
        <taxon>Kordiimonadales</taxon>
        <taxon>Kordiimonadaceae</taxon>
        <taxon>Kordiimonas</taxon>
    </lineage>
</organism>
<evidence type="ECO:0000313" key="4">
    <source>
        <dbReference type="Proteomes" id="UP000183685"/>
    </source>
</evidence>
<dbReference type="Proteomes" id="UP000183685">
    <property type="component" value="Unassembled WGS sequence"/>
</dbReference>
<evidence type="ECO:0000256" key="1">
    <source>
        <dbReference type="SAM" id="MobiDB-lite"/>
    </source>
</evidence>
<evidence type="ECO:0000259" key="2">
    <source>
        <dbReference type="Pfam" id="PF02120"/>
    </source>
</evidence>
<feature type="compositionally biased region" description="Low complexity" evidence="1">
    <location>
        <begin position="270"/>
        <end position="294"/>
    </location>
</feature>
<name>A0A1G6YY75_9PROT</name>
<reference evidence="3 4" key="1">
    <citation type="submission" date="2016-10" db="EMBL/GenBank/DDBJ databases">
        <authorList>
            <person name="de Groot N.N."/>
        </authorList>
    </citation>
    <scope>NUCLEOTIDE SEQUENCE [LARGE SCALE GENOMIC DNA]</scope>
    <source>
        <strain evidence="3 4">CGMCC 1.9109</strain>
    </source>
</reference>
<feature type="domain" description="Flagellar hook-length control protein-like C-terminal" evidence="2">
    <location>
        <begin position="441"/>
        <end position="522"/>
    </location>
</feature>
<accession>A0A1G6YY75</accession>
<feature type="region of interest" description="Disordered" evidence="1">
    <location>
        <begin position="243"/>
        <end position="320"/>
    </location>
</feature>
<dbReference type="CDD" id="cd17470">
    <property type="entry name" value="T3SS_Flik_C"/>
    <property type="match status" value="1"/>
</dbReference>
<dbReference type="STRING" id="637679.GCA_001550055_01449"/>